<keyword evidence="12" id="KW-1185">Reference proteome</keyword>
<dbReference type="PANTHER" id="PTHR43829:SF9">
    <property type="entry name" value="AQUAPORIN-9"/>
    <property type="match status" value="1"/>
</dbReference>
<feature type="transmembrane region" description="Helical" evidence="10">
    <location>
        <begin position="62"/>
        <end position="80"/>
    </location>
</feature>
<evidence type="ECO:0000256" key="3">
    <source>
        <dbReference type="ARBA" id="ARBA00022448"/>
    </source>
</evidence>
<evidence type="ECO:0000256" key="5">
    <source>
        <dbReference type="ARBA" id="ARBA00022737"/>
    </source>
</evidence>
<dbReference type="PANTHER" id="PTHR43829">
    <property type="entry name" value="AQUAPORIN OR AQUAGLYCEROPORIN RELATED"/>
    <property type="match status" value="1"/>
</dbReference>
<keyword evidence="4 9" id="KW-0812">Transmembrane</keyword>
<keyword evidence="3 9" id="KW-0813">Transport</keyword>
<evidence type="ECO:0008006" key="13">
    <source>
        <dbReference type="Google" id="ProtNLM"/>
    </source>
</evidence>
<reference evidence="11" key="1">
    <citation type="submission" date="2023-03" db="EMBL/GenBank/DDBJ databases">
        <title>Mating type loci evolution in Malassezia.</title>
        <authorList>
            <person name="Coelho M.A."/>
        </authorList>
    </citation>
    <scope>NUCLEOTIDE SEQUENCE</scope>
    <source>
        <strain evidence="11">CBS 9431</strain>
    </source>
</reference>
<organism evidence="11 12">
    <name type="scientific">Malassezia japonica</name>
    <dbReference type="NCBI Taxonomy" id="223818"/>
    <lineage>
        <taxon>Eukaryota</taxon>
        <taxon>Fungi</taxon>
        <taxon>Dikarya</taxon>
        <taxon>Basidiomycota</taxon>
        <taxon>Ustilaginomycotina</taxon>
        <taxon>Malasseziomycetes</taxon>
        <taxon>Malasseziales</taxon>
        <taxon>Malasseziaceae</taxon>
        <taxon>Malassezia</taxon>
    </lineage>
</organism>
<dbReference type="InterPro" id="IPR000425">
    <property type="entry name" value="MIP"/>
</dbReference>
<keyword evidence="7 10" id="KW-0472">Membrane</keyword>
<dbReference type="InterPro" id="IPR050363">
    <property type="entry name" value="MIP/Aquaporin"/>
</dbReference>
<dbReference type="AlphaFoldDB" id="A0AAF0J8Z0"/>
<dbReference type="NCBIfam" id="TIGR00861">
    <property type="entry name" value="MIP"/>
    <property type="match status" value="1"/>
</dbReference>
<gene>
    <name evidence="11" type="ORF">MJAP1_001075</name>
</gene>
<evidence type="ECO:0000313" key="12">
    <source>
        <dbReference type="Proteomes" id="UP001217754"/>
    </source>
</evidence>
<evidence type="ECO:0000256" key="2">
    <source>
        <dbReference type="ARBA" id="ARBA00006175"/>
    </source>
</evidence>
<feature type="transmembrane region" description="Helical" evidence="10">
    <location>
        <begin position="155"/>
        <end position="180"/>
    </location>
</feature>
<dbReference type="SUPFAM" id="SSF81338">
    <property type="entry name" value="Aquaporin-like"/>
    <property type="match status" value="1"/>
</dbReference>
<dbReference type="EMBL" id="CP119958">
    <property type="protein sequence ID" value="WFD38127.1"/>
    <property type="molecule type" value="Genomic_DNA"/>
</dbReference>
<feature type="transmembrane region" description="Helical" evidence="10">
    <location>
        <begin position="241"/>
        <end position="263"/>
    </location>
</feature>
<comment type="catalytic activity">
    <reaction evidence="8">
        <text>H2O(in) = H2O(out)</text>
        <dbReference type="Rhea" id="RHEA:29667"/>
        <dbReference type="ChEBI" id="CHEBI:15377"/>
    </reaction>
</comment>
<evidence type="ECO:0000256" key="4">
    <source>
        <dbReference type="ARBA" id="ARBA00022692"/>
    </source>
</evidence>
<sequence length="300" mass="32506">MPSQFPNRWAKIRNEWRDEFAEFWGSFMIILFGAGVECQVRLHYMVNEIDEAFGSYLSCRIAWAAGVALGAWVAGGISGAHLNPAVTVALAAWRRFPRHKIASYIAAQVLGCTFGAFVVYYLYHDSIALFEDGTRHSVLGPHATAGLFFTFPSPLISLVTAYLTEIIATATLLFLVMAFGDKGNWALSQGSLPIGLFLAVLAIGSALGFNTGYALNPARDLGPRIALTFLGYGSEIWTHDYAYWFFGPGVAPIAGGVLGVFLYDAFLYTGEESLVNASAEPYIALPTDEAQAPGHPSDRA</sequence>
<comment type="subcellular location">
    <subcellularLocation>
        <location evidence="1">Membrane</location>
        <topology evidence="1">Multi-pass membrane protein</topology>
    </subcellularLocation>
</comment>
<keyword evidence="5" id="KW-0677">Repeat</keyword>
<evidence type="ECO:0000256" key="10">
    <source>
        <dbReference type="SAM" id="Phobius"/>
    </source>
</evidence>
<protein>
    <recommendedName>
        <fullName evidence="13">Aquaporin</fullName>
    </recommendedName>
</protein>
<dbReference type="InterPro" id="IPR023271">
    <property type="entry name" value="Aquaporin-like"/>
</dbReference>
<evidence type="ECO:0000256" key="8">
    <source>
        <dbReference type="ARBA" id="ARBA00034651"/>
    </source>
</evidence>
<proteinExistence type="inferred from homology"/>
<dbReference type="Gene3D" id="1.20.1080.10">
    <property type="entry name" value="Glycerol uptake facilitator protein"/>
    <property type="match status" value="1"/>
</dbReference>
<evidence type="ECO:0000256" key="7">
    <source>
        <dbReference type="ARBA" id="ARBA00023136"/>
    </source>
</evidence>
<feature type="transmembrane region" description="Helical" evidence="10">
    <location>
        <begin position="101"/>
        <end position="123"/>
    </location>
</feature>
<evidence type="ECO:0000313" key="11">
    <source>
        <dbReference type="EMBL" id="WFD38127.1"/>
    </source>
</evidence>
<keyword evidence="6 10" id="KW-1133">Transmembrane helix</keyword>
<comment type="similarity">
    <text evidence="2 9">Belongs to the MIP/aquaporin (TC 1.A.8) family.</text>
</comment>
<dbReference type="GO" id="GO:0015250">
    <property type="term" value="F:water channel activity"/>
    <property type="evidence" value="ECO:0007669"/>
    <property type="project" value="TreeGrafter"/>
</dbReference>
<evidence type="ECO:0000256" key="1">
    <source>
        <dbReference type="ARBA" id="ARBA00004141"/>
    </source>
</evidence>
<accession>A0AAF0J8Z0</accession>
<dbReference type="RefSeq" id="XP_060121024.1">
    <property type="nucleotide sequence ID" value="XM_060265041.1"/>
</dbReference>
<dbReference type="GO" id="GO:0015254">
    <property type="term" value="F:glycerol channel activity"/>
    <property type="evidence" value="ECO:0007669"/>
    <property type="project" value="TreeGrafter"/>
</dbReference>
<dbReference type="GeneID" id="85224724"/>
<dbReference type="Proteomes" id="UP001217754">
    <property type="component" value="Chromosome 1"/>
</dbReference>
<dbReference type="GO" id="GO:0005886">
    <property type="term" value="C:plasma membrane"/>
    <property type="evidence" value="ECO:0007669"/>
    <property type="project" value="TreeGrafter"/>
</dbReference>
<dbReference type="PROSITE" id="PS00221">
    <property type="entry name" value="MIP"/>
    <property type="match status" value="1"/>
</dbReference>
<dbReference type="Pfam" id="PF00230">
    <property type="entry name" value="MIP"/>
    <property type="match status" value="1"/>
</dbReference>
<name>A0AAF0J8Z0_9BASI</name>
<feature type="transmembrane region" description="Helical" evidence="10">
    <location>
        <begin position="21"/>
        <end position="42"/>
    </location>
</feature>
<dbReference type="PRINTS" id="PR00783">
    <property type="entry name" value="MINTRINSICP"/>
</dbReference>
<evidence type="ECO:0000256" key="9">
    <source>
        <dbReference type="RuleBase" id="RU000477"/>
    </source>
</evidence>
<dbReference type="InterPro" id="IPR022357">
    <property type="entry name" value="MIP_CS"/>
</dbReference>
<feature type="transmembrane region" description="Helical" evidence="10">
    <location>
        <begin position="192"/>
        <end position="215"/>
    </location>
</feature>
<evidence type="ECO:0000256" key="6">
    <source>
        <dbReference type="ARBA" id="ARBA00022989"/>
    </source>
</evidence>